<evidence type="ECO:0000313" key="2">
    <source>
        <dbReference type="EMBL" id="MFF5292626.1"/>
    </source>
</evidence>
<sequence length="130" mass="13331">MSGINGIGWFEVATDQPAAAERFYGDVFGWTFGDDTGGATGADDTAYRMVTTPGGERPAGGIWPTGGKTPNYAIFYVLVADLAATCKSAEAAGGKVLLAPQTTPDGLSFAHLLDPSGNHFGIFTPPTGGE</sequence>
<evidence type="ECO:0000259" key="1">
    <source>
        <dbReference type="PROSITE" id="PS51819"/>
    </source>
</evidence>
<dbReference type="PROSITE" id="PS51819">
    <property type="entry name" value="VOC"/>
    <property type="match status" value="1"/>
</dbReference>
<dbReference type="Gene3D" id="3.10.180.10">
    <property type="entry name" value="2,3-Dihydroxybiphenyl 1,2-Dioxygenase, domain 1"/>
    <property type="match status" value="1"/>
</dbReference>
<dbReference type="Pfam" id="PF00903">
    <property type="entry name" value="Glyoxalase"/>
    <property type="match status" value="1"/>
</dbReference>
<protein>
    <submittedName>
        <fullName evidence="2">VOC family protein</fullName>
    </submittedName>
</protein>
<accession>A0ABW6WIA9</accession>
<dbReference type="EMBL" id="JBIAZU010000004">
    <property type="protein sequence ID" value="MFF5292626.1"/>
    <property type="molecule type" value="Genomic_DNA"/>
</dbReference>
<keyword evidence="3" id="KW-1185">Reference proteome</keyword>
<dbReference type="PANTHER" id="PTHR33993">
    <property type="entry name" value="GLYOXALASE-RELATED"/>
    <property type="match status" value="1"/>
</dbReference>
<dbReference type="RefSeq" id="WP_020512028.1">
    <property type="nucleotide sequence ID" value="NZ_JBIAZU010000004.1"/>
</dbReference>
<evidence type="ECO:0000313" key="3">
    <source>
        <dbReference type="Proteomes" id="UP001602245"/>
    </source>
</evidence>
<dbReference type="InterPro" id="IPR004360">
    <property type="entry name" value="Glyas_Fos-R_dOase_dom"/>
</dbReference>
<dbReference type="SUPFAM" id="SSF54593">
    <property type="entry name" value="Glyoxalase/Bleomycin resistance protein/Dihydroxybiphenyl dioxygenase"/>
    <property type="match status" value="1"/>
</dbReference>
<dbReference type="InterPro" id="IPR029068">
    <property type="entry name" value="Glyas_Bleomycin-R_OHBP_Dase"/>
</dbReference>
<gene>
    <name evidence="2" type="ORF">ACFY35_24545</name>
</gene>
<proteinExistence type="predicted"/>
<dbReference type="InterPro" id="IPR052164">
    <property type="entry name" value="Anthracycline_SecMetBiosynth"/>
</dbReference>
<name>A0ABW6WIA9_9ACTN</name>
<feature type="domain" description="VOC" evidence="1">
    <location>
        <begin position="6"/>
        <end position="125"/>
    </location>
</feature>
<organism evidence="2 3">
    <name type="scientific">Paractinoplanes globisporus</name>
    <dbReference type="NCBI Taxonomy" id="113565"/>
    <lineage>
        <taxon>Bacteria</taxon>
        <taxon>Bacillati</taxon>
        <taxon>Actinomycetota</taxon>
        <taxon>Actinomycetes</taxon>
        <taxon>Micromonosporales</taxon>
        <taxon>Micromonosporaceae</taxon>
        <taxon>Paractinoplanes</taxon>
    </lineage>
</organism>
<reference evidence="2 3" key="1">
    <citation type="submission" date="2024-10" db="EMBL/GenBank/DDBJ databases">
        <title>The Natural Products Discovery Center: Release of the First 8490 Sequenced Strains for Exploring Actinobacteria Biosynthetic Diversity.</title>
        <authorList>
            <person name="Kalkreuter E."/>
            <person name="Kautsar S.A."/>
            <person name="Yang D."/>
            <person name="Bader C.D."/>
            <person name="Teijaro C.N."/>
            <person name="Fluegel L."/>
            <person name="Davis C.M."/>
            <person name="Simpson J.R."/>
            <person name="Lauterbach L."/>
            <person name="Steele A.D."/>
            <person name="Gui C."/>
            <person name="Meng S."/>
            <person name="Li G."/>
            <person name="Viehrig K."/>
            <person name="Ye F."/>
            <person name="Su P."/>
            <person name="Kiefer A.F."/>
            <person name="Nichols A."/>
            <person name="Cepeda A.J."/>
            <person name="Yan W."/>
            <person name="Fan B."/>
            <person name="Jiang Y."/>
            <person name="Adhikari A."/>
            <person name="Zheng C.-J."/>
            <person name="Schuster L."/>
            <person name="Cowan T.M."/>
            <person name="Smanski M.J."/>
            <person name="Chevrette M.G."/>
            <person name="De Carvalho L.P.S."/>
            <person name="Shen B."/>
        </authorList>
    </citation>
    <scope>NUCLEOTIDE SEQUENCE [LARGE SCALE GENOMIC DNA]</scope>
    <source>
        <strain evidence="2 3">NPDC000087</strain>
    </source>
</reference>
<dbReference type="CDD" id="cd07247">
    <property type="entry name" value="SgaA_N_like"/>
    <property type="match status" value="1"/>
</dbReference>
<dbReference type="Proteomes" id="UP001602245">
    <property type="component" value="Unassembled WGS sequence"/>
</dbReference>
<comment type="caution">
    <text evidence="2">The sequence shown here is derived from an EMBL/GenBank/DDBJ whole genome shotgun (WGS) entry which is preliminary data.</text>
</comment>
<dbReference type="InterPro" id="IPR037523">
    <property type="entry name" value="VOC_core"/>
</dbReference>
<dbReference type="PANTHER" id="PTHR33993:SF14">
    <property type="entry name" value="GB|AAF24581.1"/>
    <property type="match status" value="1"/>
</dbReference>